<reference evidence="1" key="1">
    <citation type="journal article" date="2019" name="Sci. Rep.">
        <title>Draft genome of Tanacetum cinerariifolium, the natural source of mosquito coil.</title>
        <authorList>
            <person name="Yamashiro T."/>
            <person name="Shiraishi A."/>
            <person name="Satake H."/>
            <person name="Nakayama K."/>
        </authorList>
    </citation>
    <scope>NUCLEOTIDE SEQUENCE</scope>
</reference>
<gene>
    <name evidence="1" type="ORF">Tci_916006</name>
</gene>
<feature type="non-terminal residue" evidence="1">
    <location>
        <position position="1"/>
    </location>
</feature>
<dbReference type="AlphaFoldDB" id="A0A699W9R0"/>
<name>A0A699W9R0_TANCI</name>
<sequence>GGAAAEYATAIIEPHAHRAATCGIGGEQVQVAVAVEVAYYYALGVYARGRVRAATECARAPRGRRGKLHHPRRGLAAACRTRGPCHRGLHRLTGLESVSGRKAHRAAAGRGAAAVPRAQAPALGAEHLEGRSATARHGLVEGRRY</sequence>
<proteinExistence type="predicted"/>
<comment type="caution">
    <text evidence="1">The sequence shown here is derived from an EMBL/GenBank/DDBJ whole genome shotgun (WGS) entry which is preliminary data.</text>
</comment>
<accession>A0A699W9R0</accession>
<feature type="non-terminal residue" evidence="1">
    <location>
        <position position="145"/>
    </location>
</feature>
<dbReference type="EMBL" id="BKCJ011612251">
    <property type="protein sequence ID" value="GFD44037.1"/>
    <property type="molecule type" value="Genomic_DNA"/>
</dbReference>
<protein>
    <submittedName>
        <fullName evidence="1">Uncharacterized protein</fullName>
    </submittedName>
</protein>
<organism evidence="1">
    <name type="scientific">Tanacetum cinerariifolium</name>
    <name type="common">Dalmatian daisy</name>
    <name type="synonym">Chrysanthemum cinerariifolium</name>
    <dbReference type="NCBI Taxonomy" id="118510"/>
    <lineage>
        <taxon>Eukaryota</taxon>
        <taxon>Viridiplantae</taxon>
        <taxon>Streptophyta</taxon>
        <taxon>Embryophyta</taxon>
        <taxon>Tracheophyta</taxon>
        <taxon>Spermatophyta</taxon>
        <taxon>Magnoliopsida</taxon>
        <taxon>eudicotyledons</taxon>
        <taxon>Gunneridae</taxon>
        <taxon>Pentapetalae</taxon>
        <taxon>asterids</taxon>
        <taxon>campanulids</taxon>
        <taxon>Asterales</taxon>
        <taxon>Asteraceae</taxon>
        <taxon>Asteroideae</taxon>
        <taxon>Anthemideae</taxon>
        <taxon>Anthemidinae</taxon>
        <taxon>Tanacetum</taxon>
    </lineage>
</organism>
<evidence type="ECO:0000313" key="1">
    <source>
        <dbReference type="EMBL" id="GFD44037.1"/>
    </source>
</evidence>